<keyword evidence="4" id="KW-1185">Reference proteome</keyword>
<dbReference type="eggNOG" id="KOG1211">
    <property type="taxonomic scope" value="Eukaryota"/>
</dbReference>
<dbReference type="Gene3D" id="3.90.228.10">
    <property type="match status" value="1"/>
</dbReference>
<accession>K3VLX6</accession>
<dbReference type="Gene3D" id="3.90.1300.10">
    <property type="entry name" value="Amidase signature (AS) domain"/>
    <property type="match status" value="1"/>
</dbReference>
<proteinExistence type="predicted"/>
<dbReference type="InterPro" id="IPR023631">
    <property type="entry name" value="Amidase_dom"/>
</dbReference>
<feature type="region of interest" description="Disordered" evidence="1">
    <location>
        <begin position="129"/>
        <end position="153"/>
    </location>
</feature>
<dbReference type="CDD" id="cd01341">
    <property type="entry name" value="ADP_ribosyl"/>
    <property type="match status" value="1"/>
</dbReference>
<sequence length="733" mass="81133">MRTEAYKLTATEVIAKVRDGKLSVEAYAESLLARIKERDPVVKGWVYLNPEQVLSEARRLDQIPKESRGPLHGVAVGVKDVIYTKDMPTQFNSPIYEGDAPQVDAASIIILRKAGALILGKTTTTEFAATTQGPATTNPHDSSRTPGGSSSGSGAVVGDFQVPIALGTQTGGSIIRPASFNGIYGFKPTWNSISREGQKMFSIINDTLGFYARSVADLNLLADVFALEDDQLTDQPVLLKGLKIGICKTMVWPQAGYGLVNAMIKAIELLRSNGATVTEIEFPDHLQDLPEWYSTILSSDGRTAFLPEYRLDKSLISNKIVGHVENHNKISRAAQLKAFDNVAAARPVVDEMLSQYDAVLTPSVPDEAPEGIESTGSAAFCQIWTVLHNPVINLPGFRGYNGLPIGLSLVAPRYHDRKLLAVSEVVGVGRIGLYKLQSRKHNFSQLATATFSHSTTPLFHQSKFQDRFLKSHNMGMNVSRYDIGPDGRVRVYNIMDHPPMSRFTDTLPPMYRLYPNDIEYKRLAQLFNDNWQHDDKKATINGIFKCRPEELGKSKQMHAFTKYLNITGTTVEAAKWHFHCTSRKCNFDESVDDDRLLQCDDADTCAFCSILRESLSMTYASQGGWFGAGIYSSNIASKADKFSHDPDGKYHTGLHAVIVCRVIVGRVQWTKKKLVGVSGPKPGFHSIQAVTKKRGGPVYFPETVVFRDEAILPVAVITYNKTQWNLRTGRVMY</sequence>
<evidence type="ECO:0000256" key="1">
    <source>
        <dbReference type="SAM" id="MobiDB-lite"/>
    </source>
</evidence>
<gene>
    <name evidence="3" type="ORF">FPSE_05338</name>
</gene>
<reference evidence="3 4" key="1">
    <citation type="journal article" date="2012" name="PLoS Pathog.">
        <title>Comparative pathogenomics reveals horizontally acquired novel virulence genes in fungi infecting cereal hosts.</title>
        <authorList>
            <person name="Gardiner D.M."/>
            <person name="McDonald M.C."/>
            <person name="Covarelli L."/>
            <person name="Solomon P.S."/>
            <person name="Rusu A.G."/>
            <person name="Marshall M."/>
            <person name="Kazan K."/>
            <person name="Chakraborty S."/>
            <person name="McDonald B.A."/>
            <person name="Manners J.M."/>
        </authorList>
    </citation>
    <scope>NUCLEOTIDE SEQUENCE [LARGE SCALE GENOMIC DNA]</scope>
    <source>
        <strain evidence="3 4">CS3096</strain>
    </source>
</reference>
<dbReference type="Pfam" id="PF01425">
    <property type="entry name" value="Amidase"/>
    <property type="match status" value="1"/>
</dbReference>
<dbReference type="AlphaFoldDB" id="K3VLX6"/>
<feature type="compositionally biased region" description="Polar residues" evidence="1">
    <location>
        <begin position="132"/>
        <end position="146"/>
    </location>
</feature>
<protein>
    <recommendedName>
        <fullName evidence="2">Amidase domain-containing protein</fullName>
    </recommendedName>
</protein>
<dbReference type="EMBL" id="AFNW01000108">
    <property type="protein sequence ID" value="EKJ74588.1"/>
    <property type="molecule type" value="Genomic_DNA"/>
</dbReference>
<dbReference type="OrthoDB" id="6428749at2759"/>
<dbReference type="InterPro" id="IPR036928">
    <property type="entry name" value="AS_sf"/>
</dbReference>
<evidence type="ECO:0000259" key="2">
    <source>
        <dbReference type="Pfam" id="PF01425"/>
    </source>
</evidence>
<dbReference type="HOGENOM" id="CLU_378131_0_0_1"/>
<dbReference type="GeneID" id="20363956"/>
<evidence type="ECO:0000313" key="4">
    <source>
        <dbReference type="Proteomes" id="UP000007978"/>
    </source>
</evidence>
<name>K3VLX6_FUSPC</name>
<dbReference type="KEGG" id="fpu:FPSE_05338"/>
<dbReference type="SUPFAM" id="SSF75304">
    <property type="entry name" value="Amidase signature (AS) enzymes"/>
    <property type="match status" value="1"/>
</dbReference>
<dbReference type="Proteomes" id="UP000007978">
    <property type="component" value="Chromosome 2"/>
</dbReference>
<dbReference type="RefSeq" id="XP_009256731.1">
    <property type="nucleotide sequence ID" value="XM_009258456.1"/>
</dbReference>
<comment type="caution">
    <text evidence="3">The sequence shown here is derived from an EMBL/GenBank/DDBJ whole genome shotgun (WGS) entry which is preliminary data.</text>
</comment>
<dbReference type="SUPFAM" id="SSF56399">
    <property type="entry name" value="ADP-ribosylation"/>
    <property type="match status" value="1"/>
</dbReference>
<dbReference type="PANTHER" id="PTHR11895">
    <property type="entry name" value="TRANSAMIDASE"/>
    <property type="match status" value="1"/>
</dbReference>
<organism evidence="3 4">
    <name type="scientific">Fusarium pseudograminearum (strain CS3096)</name>
    <name type="common">Wheat and barley crown-rot fungus</name>
    <dbReference type="NCBI Taxonomy" id="1028729"/>
    <lineage>
        <taxon>Eukaryota</taxon>
        <taxon>Fungi</taxon>
        <taxon>Dikarya</taxon>
        <taxon>Ascomycota</taxon>
        <taxon>Pezizomycotina</taxon>
        <taxon>Sordariomycetes</taxon>
        <taxon>Hypocreomycetidae</taxon>
        <taxon>Hypocreales</taxon>
        <taxon>Nectriaceae</taxon>
        <taxon>Fusarium</taxon>
    </lineage>
</organism>
<dbReference type="GO" id="GO:0003824">
    <property type="term" value="F:catalytic activity"/>
    <property type="evidence" value="ECO:0007669"/>
    <property type="project" value="InterPro"/>
</dbReference>
<dbReference type="PANTHER" id="PTHR11895:SF7">
    <property type="entry name" value="GLUTAMYL-TRNA(GLN) AMIDOTRANSFERASE SUBUNIT A, MITOCHONDRIAL"/>
    <property type="match status" value="1"/>
</dbReference>
<feature type="domain" description="Amidase" evidence="2">
    <location>
        <begin position="29"/>
        <end position="420"/>
    </location>
</feature>
<evidence type="ECO:0000313" key="3">
    <source>
        <dbReference type="EMBL" id="EKJ74588.1"/>
    </source>
</evidence>
<dbReference type="InterPro" id="IPR000120">
    <property type="entry name" value="Amidase"/>
</dbReference>